<gene>
    <name evidence="7" type="ORF">HLUCCA11_16850</name>
</gene>
<dbReference type="PANTHER" id="PTHR43588">
    <property type="entry name" value="COBALT-PRECORRIN-8 METHYLMUTASE"/>
    <property type="match status" value="1"/>
</dbReference>
<dbReference type="PATRIC" id="fig|1666911.3.peg.1094"/>
<dbReference type="EC" id="5.4.99.61" evidence="7"/>
<dbReference type="AlphaFoldDB" id="A0A0P7ZH49"/>
<dbReference type="CDD" id="cd00592">
    <property type="entry name" value="HTH_MerR-like"/>
    <property type="match status" value="1"/>
</dbReference>
<sequence>MMRSLINSTLNDPSNNFSNNSSRDFSHDSSVPSTLVVARTMLTIKELTQTVGCGVTPRMVRHYHQIGLLPQPARSNSNYRLYSEADVQSLQRIMALKQQGFQLSHIKPMVAALSQTKRADHLTEQLQQQYQTVLQQLVKLRHTATALEGVIGRDPVCQSLQAEALAKSRQLAAETQTLHSSTDGLWHPLDAATYDHPEDFQSAIQRLLPDLSQRPEIEVDVLSHLVLASGDVSLAAFVRFSADAIKAARESLSAGCTVVSDLPVITTALEQTRLVHLGCEQATLIDDPHIANVAEAERTFWQDASWQQKLGDLIDGNIWVIGYSPSVLMKLCEMLESEMLESEMLERPVRRPALVIGLPIGFSHAPAAKQRLMQLKVPYVTTEGALGGGLLAAVVLNRLAASLIEKPDCHCYLG</sequence>
<evidence type="ECO:0000256" key="3">
    <source>
        <dbReference type="ARBA" id="ARBA00022573"/>
    </source>
</evidence>
<dbReference type="PROSITE" id="PS50937">
    <property type="entry name" value="HTH_MERR_2"/>
    <property type="match status" value="1"/>
</dbReference>
<organism evidence="7 8">
    <name type="scientific">Phormidesmis priestleyi Ana</name>
    <dbReference type="NCBI Taxonomy" id="1666911"/>
    <lineage>
        <taxon>Bacteria</taxon>
        <taxon>Bacillati</taxon>
        <taxon>Cyanobacteriota</taxon>
        <taxon>Cyanophyceae</taxon>
        <taxon>Leptolyngbyales</taxon>
        <taxon>Leptolyngbyaceae</taxon>
        <taxon>Phormidesmis</taxon>
    </lineage>
</organism>
<accession>A0A0P7ZH49</accession>
<evidence type="ECO:0000313" key="8">
    <source>
        <dbReference type="Proteomes" id="UP000050465"/>
    </source>
</evidence>
<dbReference type="InterPro" id="IPR009061">
    <property type="entry name" value="DNA-bd_dom_put_sf"/>
</dbReference>
<dbReference type="InterPro" id="IPR000551">
    <property type="entry name" value="MerR-type_HTH_dom"/>
</dbReference>
<dbReference type="UniPathway" id="UPA00148"/>
<keyword evidence="3" id="KW-0169">Cobalamin biosynthesis</keyword>
<evidence type="ECO:0000256" key="1">
    <source>
        <dbReference type="ARBA" id="ARBA00004953"/>
    </source>
</evidence>
<dbReference type="GO" id="GO:0009236">
    <property type="term" value="P:cobalamin biosynthetic process"/>
    <property type="evidence" value="ECO:0007669"/>
    <property type="project" value="UniProtKB-UniPathway"/>
</dbReference>
<dbReference type="InterPro" id="IPR036588">
    <property type="entry name" value="CobH/CbiC_sf"/>
</dbReference>
<dbReference type="Pfam" id="PF02570">
    <property type="entry name" value="CbiC"/>
    <property type="match status" value="1"/>
</dbReference>
<evidence type="ECO:0000259" key="6">
    <source>
        <dbReference type="PROSITE" id="PS50937"/>
    </source>
</evidence>
<dbReference type="Proteomes" id="UP000050465">
    <property type="component" value="Unassembled WGS sequence"/>
</dbReference>
<dbReference type="STRING" id="1666911.HLUCCA11_16850"/>
<evidence type="ECO:0000313" key="7">
    <source>
        <dbReference type="EMBL" id="KPQ33952.1"/>
    </source>
</evidence>
<dbReference type="SMART" id="SM00422">
    <property type="entry name" value="HTH_MERR"/>
    <property type="match status" value="1"/>
</dbReference>
<feature type="compositionally biased region" description="Low complexity" evidence="5">
    <location>
        <begin position="11"/>
        <end position="29"/>
    </location>
</feature>
<evidence type="ECO:0000256" key="2">
    <source>
        <dbReference type="ARBA" id="ARBA00009774"/>
    </source>
</evidence>
<dbReference type="SUPFAM" id="SSF46955">
    <property type="entry name" value="Putative DNA-binding domain"/>
    <property type="match status" value="1"/>
</dbReference>
<dbReference type="GO" id="GO:0003677">
    <property type="term" value="F:DNA binding"/>
    <property type="evidence" value="ECO:0007669"/>
    <property type="project" value="InterPro"/>
</dbReference>
<evidence type="ECO:0000256" key="4">
    <source>
        <dbReference type="ARBA" id="ARBA00023235"/>
    </source>
</evidence>
<dbReference type="Gene3D" id="1.10.1660.10">
    <property type="match status" value="1"/>
</dbReference>
<evidence type="ECO:0000256" key="5">
    <source>
        <dbReference type="SAM" id="MobiDB-lite"/>
    </source>
</evidence>
<keyword evidence="4 7" id="KW-0413">Isomerase</keyword>
<dbReference type="EMBL" id="LJZR01000025">
    <property type="protein sequence ID" value="KPQ33952.1"/>
    <property type="molecule type" value="Genomic_DNA"/>
</dbReference>
<dbReference type="InterPro" id="IPR003722">
    <property type="entry name" value="Cbl_synth_CobH/CbiC"/>
</dbReference>
<feature type="compositionally biased region" description="Polar residues" evidence="5">
    <location>
        <begin position="1"/>
        <end position="10"/>
    </location>
</feature>
<comment type="pathway">
    <text evidence="1">Cofactor biosynthesis; adenosylcobalamin biosynthesis.</text>
</comment>
<feature type="region of interest" description="Disordered" evidence="5">
    <location>
        <begin position="1"/>
        <end position="29"/>
    </location>
</feature>
<comment type="caution">
    <text evidence="7">The sequence shown here is derived from an EMBL/GenBank/DDBJ whole genome shotgun (WGS) entry which is preliminary data.</text>
</comment>
<dbReference type="Pfam" id="PF13411">
    <property type="entry name" value="MerR_1"/>
    <property type="match status" value="1"/>
</dbReference>
<dbReference type="SUPFAM" id="SSF63965">
    <property type="entry name" value="Precorrin-8X methylmutase CbiC/CobH"/>
    <property type="match status" value="1"/>
</dbReference>
<dbReference type="GO" id="GO:0016993">
    <property type="term" value="F:precorrin-8X methylmutase activity"/>
    <property type="evidence" value="ECO:0007669"/>
    <property type="project" value="UniProtKB-EC"/>
</dbReference>
<dbReference type="Gene3D" id="3.40.50.10230">
    <property type="entry name" value="Cobalamin biosynthesis CobH/CbiC, precorrin-8X methylmutase"/>
    <property type="match status" value="1"/>
</dbReference>
<dbReference type="GO" id="GO:0006355">
    <property type="term" value="P:regulation of DNA-templated transcription"/>
    <property type="evidence" value="ECO:0007669"/>
    <property type="project" value="InterPro"/>
</dbReference>
<comment type="similarity">
    <text evidence="2">Belongs to the CobH/CbiC family.</text>
</comment>
<name>A0A0P7ZH49_9CYAN</name>
<feature type="domain" description="HTH merR-type" evidence="6">
    <location>
        <begin position="41"/>
        <end position="112"/>
    </location>
</feature>
<proteinExistence type="inferred from homology"/>
<reference evidence="7 8" key="1">
    <citation type="submission" date="2015-09" db="EMBL/GenBank/DDBJ databases">
        <title>Identification and resolution of microdiversity through metagenomic sequencing of parallel consortia.</title>
        <authorList>
            <person name="Nelson W.C."/>
            <person name="Romine M.F."/>
            <person name="Lindemann S.R."/>
        </authorList>
    </citation>
    <scope>NUCLEOTIDE SEQUENCE [LARGE SCALE GENOMIC DNA]</scope>
    <source>
        <strain evidence="7">Ana</strain>
    </source>
</reference>
<protein>
    <submittedName>
        <fullName evidence="7">Precorrin-8X/cobalt-precorrin-8 methylmutase</fullName>
        <ecNumber evidence="7">5.4.99.61</ecNumber>
    </submittedName>
</protein>
<dbReference type="PANTHER" id="PTHR43588:SF1">
    <property type="entry name" value="COBALT-PRECORRIN-8 METHYLMUTASE"/>
    <property type="match status" value="1"/>
</dbReference>